<dbReference type="PANTHER" id="PTHR30290">
    <property type="entry name" value="PERIPLASMIC BINDING COMPONENT OF ABC TRANSPORTER"/>
    <property type="match status" value="1"/>
</dbReference>
<evidence type="ECO:0000313" key="6">
    <source>
        <dbReference type="EMBL" id="OBZ93507.1"/>
    </source>
</evidence>
<dbReference type="STRING" id="1612624.ADU59_21940"/>
<name>A0A1C7NWV3_9HYPH</name>
<comment type="subcellular location">
    <subcellularLocation>
        <location evidence="1">Periplasm</location>
    </subcellularLocation>
</comment>
<feature type="domain" description="Solute-binding protein family 5" evidence="5">
    <location>
        <begin position="81"/>
        <end position="436"/>
    </location>
</feature>
<evidence type="ECO:0000256" key="3">
    <source>
        <dbReference type="ARBA" id="ARBA00022448"/>
    </source>
</evidence>
<keyword evidence="3" id="KW-0813">Transport</keyword>
<dbReference type="Gene3D" id="3.10.105.10">
    <property type="entry name" value="Dipeptide-binding Protein, Domain 3"/>
    <property type="match status" value="1"/>
</dbReference>
<dbReference type="GO" id="GO:0043190">
    <property type="term" value="C:ATP-binding cassette (ABC) transporter complex"/>
    <property type="evidence" value="ECO:0007669"/>
    <property type="project" value="InterPro"/>
</dbReference>
<evidence type="ECO:0000256" key="4">
    <source>
        <dbReference type="ARBA" id="ARBA00022729"/>
    </source>
</evidence>
<evidence type="ECO:0000256" key="2">
    <source>
        <dbReference type="ARBA" id="ARBA00005695"/>
    </source>
</evidence>
<dbReference type="InterPro" id="IPR039424">
    <property type="entry name" value="SBP_5"/>
</dbReference>
<dbReference type="Proteomes" id="UP000093111">
    <property type="component" value="Unassembled WGS sequence"/>
</dbReference>
<comment type="similarity">
    <text evidence="2">Belongs to the bacterial solute-binding protein 5 family.</text>
</comment>
<gene>
    <name evidence="6" type="ORF">ADU59_21940</name>
</gene>
<evidence type="ECO:0000256" key="1">
    <source>
        <dbReference type="ARBA" id="ARBA00004418"/>
    </source>
</evidence>
<dbReference type="GO" id="GO:1904680">
    <property type="term" value="F:peptide transmembrane transporter activity"/>
    <property type="evidence" value="ECO:0007669"/>
    <property type="project" value="TreeGrafter"/>
</dbReference>
<dbReference type="RefSeq" id="WP_068956504.1">
    <property type="nucleotide sequence ID" value="NZ_LGLV01000014.1"/>
</dbReference>
<dbReference type="PIRSF" id="PIRSF002741">
    <property type="entry name" value="MppA"/>
    <property type="match status" value="1"/>
</dbReference>
<keyword evidence="7" id="KW-1185">Reference proteome</keyword>
<dbReference type="GO" id="GO:0030288">
    <property type="term" value="C:outer membrane-bounded periplasmic space"/>
    <property type="evidence" value="ECO:0007669"/>
    <property type="project" value="UniProtKB-ARBA"/>
</dbReference>
<evidence type="ECO:0000313" key="7">
    <source>
        <dbReference type="Proteomes" id="UP000093111"/>
    </source>
</evidence>
<dbReference type="Pfam" id="PF00496">
    <property type="entry name" value="SBP_bac_5"/>
    <property type="match status" value="1"/>
</dbReference>
<dbReference type="InterPro" id="IPR000914">
    <property type="entry name" value="SBP_5_dom"/>
</dbReference>
<organism evidence="6 7">
    <name type="scientific">Pararhizobium polonicum</name>
    <dbReference type="NCBI Taxonomy" id="1612624"/>
    <lineage>
        <taxon>Bacteria</taxon>
        <taxon>Pseudomonadati</taxon>
        <taxon>Pseudomonadota</taxon>
        <taxon>Alphaproteobacteria</taxon>
        <taxon>Hyphomicrobiales</taxon>
        <taxon>Rhizobiaceae</taxon>
        <taxon>Rhizobium/Agrobacterium group</taxon>
        <taxon>Pararhizobium</taxon>
    </lineage>
</organism>
<evidence type="ECO:0000259" key="5">
    <source>
        <dbReference type="Pfam" id="PF00496"/>
    </source>
</evidence>
<dbReference type="Gene3D" id="3.40.190.10">
    <property type="entry name" value="Periplasmic binding protein-like II"/>
    <property type="match status" value="1"/>
</dbReference>
<dbReference type="GO" id="GO:0015833">
    <property type="term" value="P:peptide transport"/>
    <property type="evidence" value="ECO:0007669"/>
    <property type="project" value="TreeGrafter"/>
</dbReference>
<keyword evidence="4" id="KW-0732">Signal</keyword>
<protein>
    <recommendedName>
        <fullName evidence="5">Solute-binding protein family 5 domain-containing protein</fullName>
    </recommendedName>
</protein>
<dbReference type="EMBL" id="LGLV01000014">
    <property type="protein sequence ID" value="OBZ93507.1"/>
    <property type="molecule type" value="Genomic_DNA"/>
</dbReference>
<sequence>MGLGKFGRRDLLKGLGTAAAAMALDLPYRAMAQTTGAAPLRAAVLGSMANLHPWQVMNVEASGMINLLYSNLVRTLPDGSIVPDVAVALPKISNNGLTYTFELRKDVTFHNGDKLTSRDVLYTWEQFQATARRKDNFTSFIREIVAEGDYGVRFELKRPNSGFLYSLSYEAGIVRAGTDVVSNETGKDNLYLGNNGAGSGPYILTKFEPDAVAEFEAFPGYFGGKAPQEKIIVTRIPDPSAQLAAILSGSIDIASTVPPKDFGPALEKPGIKGAMRPSTGIFYSPLNRKIAPFDNVHLRKAFACAIDRDFICNDIYYGLVTPTSIPATPDEFWYDAALAKELSYDPDKARYHLRQGGMPDGFTFEAMIPAPSTYIEVTDASVVMQANLADVGITMDIRQIDFTSMYKAARAGDFFAFPNASMQFSIEDYLIYNSYSCDGAQFSFHQHCVPEYDAAVLDSFREVEPDKKAPYLKKVLKHLVDDCTSIWIGRLNTCNLWREDVTGFEPSKLYQLDLSRAKKG</sequence>
<dbReference type="SUPFAM" id="SSF53850">
    <property type="entry name" value="Periplasmic binding protein-like II"/>
    <property type="match status" value="1"/>
</dbReference>
<comment type="caution">
    <text evidence="6">The sequence shown here is derived from an EMBL/GenBank/DDBJ whole genome shotgun (WGS) entry which is preliminary data.</text>
</comment>
<dbReference type="InterPro" id="IPR030678">
    <property type="entry name" value="Peptide/Ni-bd"/>
</dbReference>
<dbReference type="CDD" id="cd00995">
    <property type="entry name" value="PBP2_NikA_DppA_OppA_like"/>
    <property type="match status" value="1"/>
</dbReference>
<dbReference type="PANTHER" id="PTHR30290:SF10">
    <property type="entry name" value="PERIPLASMIC OLIGOPEPTIDE-BINDING PROTEIN-RELATED"/>
    <property type="match status" value="1"/>
</dbReference>
<dbReference type="OrthoDB" id="8144963at2"/>
<accession>A0A1C7NWV3</accession>
<reference evidence="6 7" key="1">
    <citation type="journal article" date="2016" name="Syst. Appl. Microbiol.">
        <title>Pararhizobium polonicum sp. nov. isolated from tumors on stone fruit rootstocks.</title>
        <authorList>
            <person name="Pulawska J."/>
            <person name="Kuzmanovic N."/>
            <person name="Willems A."/>
            <person name="Pothier J.F."/>
        </authorList>
    </citation>
    <scope>NUCLEOTIDE SEQUENCE [LARGE SCALE GENOMIC DNA]</scope>
    <source>
        <strain evidence="6 7">F5.1</strain>
    </source>
</reference>
<proteinExistence type="inferred from homology"/>
<dbReference type="InterPro" id="IPR006311">
    <property type="entry name" value="TAT_signal"/>
</dbReference>
<dbReference type="AlphaFoldDB" id="A0A1C7NWV3"/>
<dbReference type="PROSITE" id="PS51318">
    <property type="entry name" value="TAT"/>
    <property type="match status" value="1"/>
</dbReference>